<dbReference type="InterPro" id="IPR002645">
    <property type="entry name" value="STAS_dom"/>
</dbReference>
<proteinExistence type="predicted"/>
<dbReference type="PANTHER" id="PTHR33745">
    <property type="entry name" value="RSBT ANTAGONIST PROTEIN RSBS-RELATED"/>
    <property type="match status" value="1"/>
</dbReference>
<evidence type="ECO:0000259" key="2">
    <source>
        <dbReference type="PROSITE" id="PS50801"/>
    </source>
</evidence>
<keyword evidence="4" id="KW-1185">Reference proteome</keyword>
<evidence type="ECO:0000313" key="4">
    <source>
        <dbReference type="Proteomes" id="UP000257144"/>
    </source>
</evidence>
<keyword evidence="1" id="KW-0597">Phosphoprotein</keyword>
<dbReference type="PANTHER" id="PTHR33745:SF3">
    <property type="entry name" value="RSBT CO-ANTAGONIST PROTEIN RSBRC"/>
    <property type="match status" value="1"/>
</dbReference>
<dbReference type="CDD" id="cd07041">
    <property type="entry name" value="STAS_RsbR_RsbS_like"/>
    <property type="match status" value="1"/>
</dbReference>
<feature type="domain" description="STAS" evidence="2">
    <location>
        <begin position="167"/>
        <end position="278"/>
    </location>
</feature>
<protein>
    <submittedName>
        <fullName evidence="3">STAS domain-containing protein</fullName>
    </submittedName>
</protein>
<dbReference type="AlphaFoldDB" id="A0A3D8GWD2"/>
<evidence type="ECO:0000256" key="1">
    <source>
        <dbReference type="ARBA" id="ARBA00022553"/>
    </source>
</evidence>
<organism evidence="3 4">
    <name type="scientific">Neobacillus piezotolerans</name>
    <dbReference type="NCBI Taxonomy" id="2259171"/>
    <lineage>
        <taxon>Bacteria</taxon>
        <taxon>Bacillati</taxon>
        <taxon>Bacillota</taxon>
        <taxon>Bacilli</taxon>
        <taxon>Bacillales</taxon>
        <taxon>Bacillaceae</taxon>
        <taxon>Neobacillus</taxon>
    </lineage>
</organism>
<dbReference type="InterPro" id="IPR051932">
    <property type="entry name" value="Bact_StressResp_Reg"/>
</dbReference>
<dbReference type="InterPro" id="IPR036513">
    <property type="entry name" value="STAS_dom_sf"/>
</dbReference>
<dbReference type="PROSITE" id="PS50801">
    <property type="entry name" value="STAS"/>
    <property type="match status" value="1"/>
</dbReference>
<name>A0A3D8GWD2_9BACI</name>
<evidence type="ECO:0000313" key="3">
    <source>
        <dbReference type="EMBL" id="RDU38764.1"/>
    </source>
</evidence>
<dbReference type="RefSeq" id="WP_115450679.1">
    <property type="nucleotide sequence ID" value="NZ_QNQT01000001.1"/>
</dbReference>
<accession>A0A3D8GWD2</accession>
<dbReference type="Gene3D" id="3.30.750.24">
    <property type="entry name" value="STAS domain"/>
    <property type="match status" value="1"/>
</dbReference>
<dbReference type="EMBL" id="QNQT01000001">
    <property type="protein sequence ID" value="RDU38764.1"/>
    <property type="molecule type" value="Genomic_DNA"/>
</dbReference>
<gene>
    <name evidence="3" type="ORF">DRW41_04180</name>
</gene>
<dbReference type="SUPFAM" id="SSF52091">
    <property type="entry name" value="SpoIIaa-like"/>
    <property type="match status" value="1"/>
</dbReference>
<reference evidence="3 4" key="1">
    <citation type="submission" date="2018-07" db="EMBL/GenBank/DDBJ databases">
        <title>Bacillus sp. YLB-04 draft genome sequence.</title>
        <authorList>
            <person name="Yu L."/>
            <person name="Tang X."/>
        </authorList>
    </citation>
    <scope>NUCLEOTIDE SEQUENCE [LARGE SCALE GENOMIC DNA]</scope>
    <source>
        <strain evidence="3 4">YLB-04</strain>
    </source>
</reference>
<dbReference type="Pfam" id="PF01740">
    <property type="entry name" value="STAS"/>
    <property type="match status" value="1"/>
</dbReference>
<sequence>MEKEVNLLGEKLSGRRFDIARKVHDIRLSEASFEQRQLISSIINEEEIIKIRANFISLFAESLTDGVSEEEAYRRIEKWGKETGEYIYGLGIPLDEALKDTSYYRAFIRDVLEEEIVKHNLSIKTVFAVSRKIDPLLDHAVYCFSLTYVHYYKKNLDASKTAFLELSVPVVPLMNGIAILPLIGNIDTERAQLIMEEALQEAVKLKLTMLIIDLSGVMIVDTMVADQLFKVISALELLGVKSILTGIRPEIAQTVIKMGIDFRNVDIKVNLQQAFKELDKEGK</sequence>
<dbReference type="Proteomes" id="UP000257144">
    <property type="component" value="Unassembled WGS sequence"/>
</dbReference>
<dbReference type="OrthoDB" id="9800154at2"/>
<comment type="caution">
    <text evidence="3">The sequence shown here is derived from an EMBL/GenBank/DDBJ whole genome shotgun (WGS) entry which is preliminary data.</text>
</comment>